<proteinExistence type="predicted"/>
<accession>A0A8T5Z9N2</accession>
<evidence type="ECO:0000313" key="2">
    <source>
        <dbReference type="Proteomes" id="UP000460875"/>
    </source>
</evidence>
<organism evidence="1 2">
    <name type="scientific">Escherichia coli</name>
    <dbReference type="NCBI Taxonomy" id="562"/>
    <lineage>
        <taxon>Bacteria</taxon>
        <taxon>Pseudomonadati</taxon>
        <taxon>Pseudomonadota</taxon>
        <taxon>Gammaproteobacteria</taxon>
        <taxon>Enterobacterales</taxon>
        <taxon>Enterobacteriaceae</taxon>
        <taxon>Escherichia</taxon>
    </lineage>
</organism>
<gene>
    <name evidence="1" type="ORF">GP975_00495</name>
</gene>
<evidence type="ECO:0000313" key="1">
    <source>
        <dbReference type="EMBL" id="MWR36606.1"/>
    </source>
</evidence>
<protein>
    <submittedName>
        <fullName evidence="1">Uncharacterized protein</fullName>
    </submittedName>
</protein>
<name>A0A8T5Z9N2_ECOLX</name>
<dbReference type="Proteomes" id="UP000460875">
    <property type="component" value="Unassembled WGS sequence"/>
</dbReference>
<comment type="caution">
    <text evidence="1">The sequence shown here is derived from an EMBL/GenBank/DDBJ whole genome shotgun (WGS) entry which is preliminary data.</text>
</comment>
<dbReference type="RefSeq" id="WP_089522363.1">
    <property type="nucleotide sequence ID" value="NZ_AP027963.1"/>
</dbReference>
<dbReference type="EMBL" id="WTQT01000002">
    <property type="protein sequence ID" value="MWR36606.1"/>
    <property type="molecule type" value="Genomic_DNA"/>
</dbReference>
<reference evidence="1 2" key="1">
    <citation type="submission" date="2019-12" db="EMBL/GenBank/DDBJ databases">
        <title>Enteriobacteria Tanzani isolates_8377-8380.</title>
        <authorList>
            <person name="Subbiah M."/>
            <person name="Call D."/>
        </authorList>
    </citation>
    <scope>NUCLEOTIDE SEQUENCE [LARGE SCALE GENOMIC DNA]</scope>
    <source>
        <strain evidence="1 2">8379wE2</strain>
    </source>
</reference>
<sequence>MDKEIALKIVVDKLLGDDSIPVRLRLKKDFFDSEIEELYKALDFLAEIYADEIMVPKVLGLALMDVYGMFSFREGMYSKDELIKLEDIGIELQEKAINLFS</sequence>
<dbReference type="AlphaFoldDB" id="A0A8T5Z9N2"/>